<dbReference type="KEGG" id="nsr:NS506_05676"/>
<evidence type="ECO:0000313" key="4">
    <source>
        <dbReference type="Proteomes" id="UP000037179"/>
    </source>
</evidence>
<organism evidence="3 4">
    <name type="scientific">Nocardia seriolae</name>
    <dbReference type="NCBI Taxonomy" id="37332"/>
    <lineage>
        <taxon>Bacteria</taxon>
        <taxon>Bacillati</taxon>
        <taxon>Actinomycetota</taxon>
        <taxon>Actinomycetes</taxon>
        <taxon>Mycobacteriales</taxon>
        <taxon>Nocardiaceae</taxon>
        <taxon>Nocardia</taxon>
    </lineage>
</organism>
<gene>
    <name evidence="2" type="ORF">NS506_05676</name>
    <name evidence="3" type="ORF">NSK11_contig00061-0044</name>
</gene>
<evidence type="ECO:0000313" key="3">
    <source>
        <dbReference type="EMBL" id="GAP29692.1"/>
    </source>
</evidence>
<dbReference type="EMBL" id="BBYQ01000061">
    <property type="protein sequence ID" value="GAP29692.1"/>
    <property type="molecule type" value="Genomic_DNA"/>
</dbReference>
<dbReference type="RefSeq" id="WP_045437993.1">
    <property type="nucleotide sequence ID" value="NZ_AP017900.1"/>
</dbReference>
<reference evidence="3 4" key="2">
    <citation type="journal article" date="2016" name="Genome Announc.">
        <title>Draft Genome Sequence of Erythromycin- and Oxytetracycline-Sensitive Nocardia seriolae Strain U-1 (NBRC 110359).</title>
        <authorList>
            <person name="Imajoh M."/>
            <person name="Sukeda M."/>
            <person name="Shimizu M."/>
            <person name="Yamane J."/>
            <person name="Ohnishi K."/>
            <person name="Oshima S."/>
        </authorList>
    </citation>
    <scope>NUCLEOTIDE SEQUENCE [LARGE SCALE GENOMIC DNA]</scope>
    <source>
        <strain evidence="3 4">U-1</strain>
    </source>
</reference>
<dbReference type="Proteomes" id="UP000180166">
    <property type="component" value="Chromosome"/>
</dbReference>
<protein>
    <recommendedName>
        <fullName evidence="6">SH3 domain-containing protein</fullName>
    </recommendedName>
</protein>
<proteinExistence type="predicted"/>
<dbReference type="AlphaFoldDB" id="A0A0B8NDM4"/>
<keyword evidence="4" id="KW-1185">Reference proteome</keyword>
<accession>A0A0B8NDM4</accession>
<evidence type="ECO:0000256" key="1">
    <source>
        <dbReference type="SAM" id="Phobius"/>
    </source>
</evidence>
<reference evidence="4" key="1">
    <citation type="submission" date="2015-07" db="EMBL/GenBank/DDBJ databases">
        <title>Nocardia seriolae U-1 whole genome shotgun sequence.</title>
        <authorList>
            <person name="Imajoh M."/>
            <person name="Fukumoto Y."/>
            <person name="Sukeda M."/>
            <person name="Yamane J."/>
            <person name="Yamasaki K."/>
            <person name="Shimizu M."/>
            <person name="Ohnishi K."/>
            <person name="Oshima S."/>
        </authorList>
    </citation>
    <scope>NUCLEOTIDE SEQUENCE [LARGE SCALE GENOMIC DNA]</scope>
    <source>
        <strain evidence="4">U-1</strain>
    </source>
</reference>
<feature type="transmembrane region" description="Helical" evidence="1">
    <location>
        <begin position="6"/>
        <end position="28"/>
    </location>
</feature>
<keyword evidence="1" id="KW-0812">Transmembrane</keyword>
<dbReference type="OrthoDB" id="3734014at2"/>
<name>A0A0B8NDM4_9NOCA</name>
<dbReference type="Proteomes" id="UP000037179">
    <property type="component" value="Unassembled WGS sequence"/>
</dbReference>
<sequence length="139" mass="14140">MSNSVKIAWITAGGTVAAAVVGGLFLLLPKADDPRPTPDKPGVTTTTPAVSHQGMIVGTSPDGSGTAYVYASPGIKRIGELSAGYNVTILCVLEGPVVVNHGSSSSLWDKVPYQNGTGFVTDTLVITGTDQPVAPRCAS</sequence>
<keyword evidence="1" id="KW-0472">Membrane</keyword>
<evidence type="ECO:0008006" key="6">
    <source>
        <dbReference type="Google" id="ProtNLM"/>
    </source>
</evidence>
<evidence type="ECO:0000313" key="2">
    <source>
        <dbReference type="EMBL" id="APA99722.1"/>
    </source>
</evidence>
<evidence type="ECO:0000313" key="5">
    <source>
        <dbReference type="Proteomes" id="UP000180166"/>
    </source>
</evidence>
<dbReference type="GeneID" id="93375650"/>
<dbReference type="EMBL" id="CP017839">
    <property type="protein sequence ID" value="APA99722.1"/>
    <property type="molecule type" value="Genomic_DNA"/>
</dbReference>
<keyword evidence="1" id="KW-1133">Transmembrane helix</keyword>
<reference evidence="2 5" key="3">
    <citation type="submission" date="2016-10" db="EMBL/GenBank/DDBJ databases">
        <title>Genome sequence of Nocardia seriolae strain EM150506, isolated from Anguila japonica.</title>
        <authorList>
            <person name="Han H.-J."/>
        </authorList>
    </citation>
    <scope>NUCLEOTIDE SEQUENCE [LARGE SCALE GENOMIC DNA]</scope>
    <source>
        <strain evidence="2 5">EM150506</strain>
    </source>
</reference>